<dbReference type="InterPro" id="IPR029044">
    <property type="entry name" value="Nucleotide-diphossugar_trans"/>
</dbReference>
<evidence type="ECO:0000313" key="2">
    <source>
        <dbReference type="Proteomes" id="UP000236641"/>
    </source>
</evidence>
<comment type="caution">
    <text evidence="1">The sequence shown here is derived from an EMBL/GenBank/DDBJ whole genome shotgun (WGS) entry which is preliminary data.</text>
</comment>
<organism evidence="1 2">
    <name type="scientific">Hanstruepera neustonica</name>
    <dbReference type="NCBI Taxonomy" id="1445657"/>
    <lineage>
        <taxon>Bacteria</taxon>
        <taxon>Pseudomonadati</taxon>
        <taxon>Bacteroidota</taxon>
        <taxon>Flavobacteriia</taxon>
        <taxon>Flavobacteriales</taxon>
        <taxon>Flavobacteriaceae</taxon>
        <taxon>Hanstruepera</taxon>
    </lineage>
</organism>
<protein>
    <submittedName>
        <fullName evidence="1">Glycosyl transferase family 2</fullName>
    </submittedName>
</protein>
<keyword evidence="1" id="KW-0808">Transferase</keyword>
<proteinExistence type="predicted"/>
<accession>A0A2K1E4W9</accession>
<sequence length="245" mass="29326">MKISAFILCFNESLMIRHTINYYSKFCSDITILNNNSTDNSIEIVKKEYPNVKIKNFGAENSYREDILTEIRNNCWKNSDADYVIVCDMDEFLYSQDMDNSLKLLEKYRPAICSVVGYEMFSKKFPKNNKVSLLDQVKHGLRNYRFDKTIIFNPKKVKHINYDYGAHSCSPEFYDKKAEDFLIEFKLLHFKYLGKKYLYKKHFDYMNRLSKINIQNKWGAEYKEGKKHIDRKFKIVEKHIFKIIP</sequence>
<gene>
    <name evidence="1" type="ORF">C1T31_04135</name>
</gene>
<dbReference type="OrthoDB" id="9802649at2"/>
<dbReference type="AlphaFoldDB" id="A0A2K1E4W9"/>
<name>A0A2K1E4W9_9FLAO</name>
<dbReference type="Proteomes" id="UP000236641">
    <property type="component" value="Unassembled WGS sequence"/>
</dbReference>
<evidence type="ECO:0000313" key="1">
    <source>
        <dbReference type="EMBL" id="PNQ75327.1"/>
    </source>
</evidence>
<reference evidence="1 2" key="1">
    <citation type="submission" date="2018-01" db="EMBL/GenBank/DDBJ databases">
        <title>The draft genome of Hanstruepera neustonica JCM19743.</title>
        <authorList>
            <person name="He R.-H."/>
            <person name="Du Z.-J."/>
        </authorList>
    </citation>
    <scope>NUCLEOTIDE SEQUENCE [LARGE SCALE GENOMIC DNA]</scope>
    <source>
        <strain evidence="1 2">JCM19743</strain>
    </source>
</reference>
<dbReference type="Pfam" id="PF13704">
    <property type="entry name" value="Glyco_tranf_2_4"/>
    <property type="match status" value="1"/>
</dbReference>
<dbReference type="RefSeq" id="WP_103051172.1">
    <property type="nucleotide sequence ID" value="NZ_POWF01000001.1"/>
</dbReference>
<dbReference type="GO" id="GO:0016740">
    <property type="term" value="F:transferase activity"/>
    <property type="evidence" value="ECO:0007669"/>
    <property type="project" value="UniProtKB-KW"/>
</dbReference>
<dbReference type="SUPFAM" id="SSF53448">
    <property type="entry name" value="Nucleotide-diphospho-sugar transferases"/>
    <property type="match status" value="1"/>
</dbReference>
<dbReference type="Gene3D" id="3.90.550.10">
    <property type="entry name" value="Spore Coat Polysaccharide Biosynthesis Protein SpsA, Chain A"/>
    <property type="match status" value="1"/>
</dbReference>
<dbReference type="EMBL" id="POWF01000001">
    <property type="protein sequence ID" value="PNQ75327.1"/>
    <property type="molecule type" value="Genomic_DNA"/>
</dbReference>
<keyword evidence="2" id="KW-1185">Reference proteome</keyword>